<dbReference type="InterPro" id="IPR036691">
    <property type="entry name" value="Endo/exonu/phosph_ase_sf"/>
</dbReference>
<dbReference type="SUPFAM" id="SSF56219">
    <property type="entry name" value="DNase I-like"/>
    <property type="match status" value="1"/>
</dbReference>
<gene>
    <name evidence="4" type="ORF">PCOAH_00021360</name>
</gene>
<keyword evidence="2" id="KW-0732">Signal</keyword>
<feature type="chain" id="PRO_5008521378" description="Endonuclease/exonuclease/phosphatase domain-containing protein" evidence="2">
    <location>
        <begin position="27"/>
        <end position="828"/>
    </location>
</feature>
<dbReference type="PANTHER" id="PTHR12121:SF37">
    <property type="entry name" value="2',5'-PHOSPHODIESTERASE 12"/>
    <property type="match status" value="1"/>
</dbReference>
<evidence type="ECO:0000313" key="4">
    <source>
        <dbReference type="EMBL" id="ANQ07730.1"/>
    </source>
</evidence>
<dbReference type="KEGG" id="pcot:PCOAH_00021360"/>
<dbReference type="OrthoDB" id="412787at2759"/>
<accession>A0A1B1DYA9</accession>
<dbReference type="AlphaFoldDB" id="A0A1B1DYA9"/>
<dbReference type="Pfam" id="PF03372">
    <property type="entry name" value="Exo_endo_phos"/>
    <property type="match status" value="1"/>
</dbReference>
<feature type="signal peptide" evidence="2">
    <location>
        <begin position="1"/>
        <end position="26"/>
    </location>
</feature>
<proteinExistence type="predicted"/>
<dbReference type="PANTHER" id="PTHR12121">
    <property type="entry name" value="CARBON CATABOLITE REPRESSOR PROTEIN 4"/>
    <property type="match status" value="1"/>
</dbReference>
<evidence type="ECO:0000313" key="5">
    <source>
        <dbReference type="Proteomes" id="UP000092716"/>
    </source>
</evidence>
<reference evidence="5" key="1">
    <citation type="submission" date="2016-06" db="EMBL/GenBank/DDBJ databases">
        <title>First high quality genome sequence of Plasmodium coatneyi using continuous long reads from single molecule, real-time sequencing.</title>
        <authorList>
            <person name="Chien J.-T."/>
            <person name="Pakala S.B."/>
            <person name="Geraldo J.A."/>
            <person name="Lapp S.A."/>
            <person name="Barnwell J.W."/>
            <person name="Kissinger J.C."/>
            <person name="Galinski M.R."/>
            <person name="Humphrey J.C."/>
        </authorList>
    </citation>
    <scope>NUCLEOTIDE SEQUENCE [LARGE SCALE GENOMIC DNA]</scope>
    <source>
        <strain evidence="5">Hackeri</strain>
    </source>
</reference>
<dbReference type="VEuPathDB" id="PlasmoDB:PCOAH_00021360"/>
<dbReference type="InterPro" id="IPR050410">
    <property type="entry name" value="CCR4/nocturin_mRNA_transcr"/>
</dbReference>
<evidence type="ECO:0000256" key="2">
    <source>
        <dbReference type="SAM" id="SignalP"/>
    </source>
</evidence>
<dbReference type="Gene3D" id="3.60.10.10">
    <property type="entry name" value="Endonuclease/exonuclease/phosphatase"/>
    <property type="match status" value="1"/>
</dbReference>
<evidence type="ECO:0000259" key="3">
    <source>
        <dbReference type="Pfam" id="PF03372"/>
    </source>
</evidence>
<name>A0A1B1DYA9_9APIC</name>
<dbReference type="GO" id="GO:0005739">
    <property type="term" value="C:mitochondrion"/>
    <property type="evidence" value="ECO:0007669"/>
    <property type="project" value="TreeGrafter"/>
</dbReference>
<feature type="compositionally biased region" description="Polar residues" evidence="1">
    <location>
        <begin position="197"/>
        <end position="206"/>
    </location>
</feature>
<organism evidence="4 5">
    <name type="scientific">Plasmodium coatneyi</name>
    <dbReference type="NCBI Taxonomy" id="208452"/>
    <lineage>
        <taxon>Eukaryota</taxon>
        <taxon>Sar</taxon>
        <taxon>Alveolata</taxon>
        <taxon>Apicomplexa</taxon>
        <taxon>Aconoidasida</taxon>
        <taxon>Haemosporida</taxon>
        <taxon>Plasmodiidae</taxon>
        <taxon>Plasmodium</taxon>
    </lineage>
</organism>
<feature type="region of interest" description="Disordered" evidence="1">
    <location>
        <begin position="292"/>
        <end position="322"/>
    </location>
</feature>
<dbReference type="Proteomes" id="UP000092716">
    <property type="component" value="Chromosome 8"/>
</dbReference>
<feature type="compositionally biased region" description="Polar residues" evidence="1">
    <location>
        <begin position="302"/>
        <end position="315"/>
    </location>
</feature>
<dbReference type="RefSeq" id="XP_019914425.1">
    <property type="nucleotide sequence ID" value="XM_020058943.1"/>
</dbReference>
<dbReference type="GO" id="GO:0000288">
    <property type="term" value="P:nuclear-transcribed mRNA catabolic process, deadenylation-dependent decay"/>
    <property type="evidence" value="ECO:0007669"/>
    <property type="project" value="TreeGrafter"/>
</dbReference>
<dbReference type="EMBL" id="CP016246">
    <property type="protein sequence ID" value="ANQ07730.1"/>
    <property type="molecule type" value="Genomic_DNA"/>
</dbReference>
<feature type="compositionally biased region" description="Basic and acidic residues" evidence="1">
    <location>
        <begin position="180"/>
        <end position="196"/>
    </location>
</feature>
<dbReference type="GeneID" id="30908862"/>
<feature type="region of interest" description="Disordered" evidence="1">
    <location>
        <begin position="177"/>
        <end position="233"/>
    </location>
</feature>
<keyword evidence="5" id="KW-1185">Reference proteome</keyword>
<dbReference type="InterPro" id="IPR005135">
    <property type="entry name" value="Endo/exonuclease/phosphatase"/>
</dbReference>
<dbReference type="GO" id="GO:0000175">
    <property type="term" value="F:3'-5'-RNA exonuclease activity"/>
    <property type="evidence" value="ECO:0007669"/>
    <property type="project" value="TreeGrafter"/>
</dbReference>
<sequence length="828" mass="95836">MRRHNLLMCLAALTISLHLPCRKGVAACLSCNVATIKYVPNARLTRIQQREKSGYPVKREITACAGKRKFPVLFLLSKPFHGFPNRSRLFFRHPQTEGEGNVLSADSGKVLGKSSWGEVGSTIATGRVRRTPRGSTSIGSTTIGSTPIGSIPLEHASRSRKHLLLLKMCASGGSAPARDSAVKYENKQKQETDAHSDISTNVNKSPGMSIHATKNGDVCEENSHGSQSREPFTVEQLEEIRKNCSYLKINETESDEYSIELYFHFREFKLLRKKDETVKSLINRLILNMKKANRKRKKPPSKNYNQSVEQPTGDDSTIEKEEDTPNDIHFFDKENNVVEENSLLINVVDKLSYILINEHKIEVFKGLYDLKQIYISMDVYSGHPIIPVDAPMEDLHSYVHYWTYAHDKKVILSRDLFYKPRKEDTNKKIQLVIYNKEKPFFFYVTNEIEVLSNEFEEELKRKGERYLHFEKVLKTDEHSSDNILRILSYNILAPIYTNTKYAVEYMFKNIDPCYLKTNYRSHLLIHDISYDYDIICLQEVSEHLHSNLFSVYLHDEFYSSYKPKNSHGNDGCSLFVNKKKFALIEYKNYEFNQVVKLPELKGVYDAFINLGNDLEEIIREIKTVFQVGIYTHRSSQNIFLVANTHFYFHSLASHIRALQSYSLLHILETLKKEYEQKFGKTVYVVLNGDFNTNFESEVFSFLEGKDINSDSDLWINCKLFKKEYDDLNKYPTLFDFSKNEHNNEKIIGPHLDRKKFLPLYSAYKKGDIAYTNWNNNFIDVLDYIFLSPGLKVRRVLKGIDKENFEKYKGTLSPINPSDHISIAAEVEM</sequence>
<protein>
    <recommendedName>
        <fullName evidence="3">Endonuclease/exonuclease/phosphatase domain-containing protein</fullName>
    </recommendedName>
</protein>
<feature type="domain" description="Endonuclease/exonuclease/phosphatase" evidence="3">
    <location>
        <begin position="521"/>
        <end position="819"/>
    </location>
</feature>
<evidence type="ECO:0000256" key="1">
    <source>
        <dbReference type="SAM" id="MobiDB-lite"/>
    </source>
</evidence>